<dbReference type="eggNOG" id="COG1396">
    <property type="taxonomic scope" value="Bacteria"/>
</dbReference>
<name>C3X4Q8_9BURK</name>
<evidence type="ECO:0000313" key="3">
    <source>
        <dbReference type="Proteomes" id="UP000003973"/>
    </source>
</evidence>
<feature type="domain" description="HTH cro/C1-type" evidence="1">
    <location>
        <begin position="16"/>
        <end position="74"/>
    </location>
</feature>
<reference evidence="2" key="1">
    <citation type="submission" date="2011-10" db="EMBL/GenBank/DDBJ databases">
        <title>The Genome Sequence of Oxalobacter formigenes HOxBLS.</title>
        <authorList>
            <consortium name="The Broad Institute Genome Sequencing Platform"/>
            <person name="Earl A."/>
            <person name="Ward D."/>
            <person name="Feldgarden M."/>
            <person name="Gevers D."/>
            <person name="Allison M.J."/>
            <person name="Humphrey S."/>
            <person name="Young S.K."/>
            <person name="Zeng Q."/>
            <person name="Gargeya S."/>
            <person name="Fitzgerald M."/>
            <person name="Haas B."/>
            <person name="Abouelleil A."/>
            <person name="Alvarado L."/>
            <person name="Arachchi H.M."/>
            <person name="Berlin A."/>
            <person name="Brown A."/>
            <person name="Chapman S.B."/>
            <person name="Chen Z."/>
            <person name="Dunbar C."/>
            <person name="Freedman E."/>
            <person name="Gearin G."/>
            <person name="Goldberg J."/>
            <person name="Griggs A."/>
            <person name="Gujja S."/>
            <person name="Heiman D."/>
            <person name="Howarth C."/>
            <person name="Larson L."/>
            <person name="Lui A."/>
            <person name="MacDonald P.J.P."/>
            <person name="Montmayeur A."/>
            <person name="Murphy C."/>
            <person name="Neiman D."/>
            <person name="Pearson M."/>
            <person name="Priest M."/>
            <person name="Roberts A."/>
            <person name="Saif S."/>
            <person name="Shea T."/>
            <person name="Shenoy N."/>
            <person name="Sisk P."/>
            <person name="Stolte C."/>
            <person name="Sykes S."/>
            <person name="Wortman J."/>
            <person name="Nusbaum C."/>
            <person name="Birren B."/>
        </authorList>
    </citation>
    <scope>NUCLEOTIDE SEQUENCE [LARGE SCALE GENOMIC DNA]</scope>
    <source>
        <strain evidence="2">HOxBLS</strain>
    </source>
</reference>
<keyword evidence="3" id="KW-1185">Reference proteome</keyword>
<dbReference type="EMBL" id="ACDP02000006">
    <property type="protein sequence ID" value="EEO28194.1"/>
    <property type="molecule type" value="Genomic_DNA"/>
</dbReference>
<dbReference type="CDD" id="cd00093">
    <property type="entry name" value="HTH_XRE"/>
    <property type="match status" value="1"/>
</dbReference>
<protein>
    <recommendedName>
        <fullName evidence="1">HTH cro/C1-type domain-containing protein</fullName>
    </recommendedName>
</protein>
<accession>C3X4Q8</accession>
<proteinExistence type="predicted"/>
<dbReference type="PROSITE" id="PS50943">
    <property type="entry name" value="HTH_CROC1"/>
    <property type="match status" value="1"/>
</dbReference>
<dbReference type="InterPro" id="IPR010982">
    <property type="entry name" value="Lambda_DNA-bd_dom_sf"/>
</dbReference>
<dbReference type="AlphaFoldDB" id="C3X4Q8"/>
<dbReference type="Gene3D" id="1.10.260.40">
    <property type="entry name" value="lambda repressor-like DNA-binding domains"/>
    <property type="match status" value="1"/>
</dbReference>
<gene>
    <name evidence="2" type="ORF">OFAG_01347</name>
</gene>
<dbReference type="RefSeq" id="WP_005877729.1">
    <property type="nucleotide sequence ID" value="NZ_CABMNL010000001.1"/>
</dbReference>
<dbReference type="InterPro" id="IPR001387">
    <property type="entry name" value="Cro/C1-type_HTH"/>
</dbReference>
<dbReference type="GO" id="GO:0003677">
    <property type="term" value="F:DNA binding"/>
    <property type="evidence" value="ECO:0007669"/>
    <property type="project" value="InterPro"/>
</dbReference>
<evidence type="ECO:0000259" key="1">
    <source>
        <dbReference type="PROSITE" id="PS50943"/>
    </source>
</evidence>
<comment type="caution">
    <text evidence="2">The sequence shown here is derived from an EMBL/GenBank/DDBJ whole genome shotgun (WGS) entry which is preliminary data.</text>
</comment>
<dbReference type="Pfam" id="PF01381">
    <property type="entry name" value="HTH_3"/>
    <property type="match status" value="1"/>
</dbReference>
<evidence type="ECO:0000313" key="2">
    <source>
        <dbReference type="EMBL" id="EEO28194.1"/>
    </source>
</evidence>
<dbReference type="SMART" id="SM00530">
    <property type="entry name" value="HTH_XRE"/>
    <property type="match status" value="1"/>
</dbReference>
<dbReference type="HOGENOM" id="CLU_066192_10_1_4"/>
<dbReference type="Proteomes" id="UP000003973">
    <property type="component" value="Unassembled WGS sequence"/>
</dbReference>
<sequence length="109" mass="12544">MSNSSKTYRSVFSLRLKEAREKAGISQRRLGIEAGMDEFVASTRVNRYEKGIHEPDEATAVKLAQVLNIPLAYFYADDDRLAEVILLFSCLPERDKQEYLKFLRAKMPQ</sequence>
<organism evidence="2 3">
    <name type="scientific">Oxalobacter paraformigenes</name>
    <dbReference type="NCBI Taxonomy" id="556268"/>
    <lineage>
        <taxon>Bacteria</taxon>
        <taxon>Pseudomonadati</taxon>
        <taxon>Pseudomonadota</taxon>
        <taxon>Betaproteobacteria</taxon>
        <taxon>Burkholderiales</taxon>
        <taxon>Oxalobacteraceae</taxon>
        <taxon>Oxalobacter</taxon>
    </lineage>
</organism>
<dbReference type="SUPFAM" id="SSF47413">
    <property type="entry name" value="lambda repressor-like DNA-binding domains"/>
    <property type="match status" value="1"/>
</dbReference>